<reference evidence="1" key="1">
    <citation type="journal article" date="2023" name="Science">
        <title>Genome structures resolve the early diversification of teleost fishes.</title>
        <authorList>
            <person name="Parey E."/>
            <person name="Louis A."/>
            <person name="Montfort J."/>
            <person name="Bouchez O."/>
            <person name="Roques C."/>
            <person name="Iampietro C."/>
            <person name="Lluch J."/>
            <person name="Castinel A."/>
            <person name="Donnadieu C."/>
            <person name="Desvignes T."/>
            <person name="Floi Bucao C."/>
            <person name="Jouanno E."/>
            <person name="Wen M."/>
            <person name="Mejri S."/>
            <person name="Dirks R."/>
            <person name="Jansen H."/>
            <person name="Henkel C."/>
            <person name="Chen W.J."/>
            <person name="Zahm M."/>
            <person name="Cabau C."/>
            <person name="Klopp C."/>
            <person name="Thompson A.W."/>
            <person name="Robinson-Rechavi M."/>
            <person name="Braasch I."/>
            <person name="Lecointre G."/>
            <person name="Bobe J."/>
            <person name="Postlethwait J.H."/>
            <person name="Berthelot C."/>
            <person name="Roest Crollius H."/>
            <person name="Guiguen Y."/>
        </authorList>
    </citation>
    <scope>NUCLEOTIDE SEQUENCE</scope>
    <source>
        <strain evidence="1">WJC10195</strain>
    </source>
</reference>
<dbReference type="AlphaFoldDB" id="A0A9Q1EVA7"/>
<name>A0A9Q1EVA7_SYNKA</name>
<accession>A0A9Q1EVA7</accession>
<organism evidence="1 2">
    <name type="scientific">Synaphobranchus kaupii</name>
    <name type="common">Kaup's arrowtooth eel</name>
    <dbReference type="NCBI Taxonomy" id="118154"/>
    <lineage>
        <taxon>Eukaryota</taxon>
        <taxon>Metazoa</taxon>
        <taxon>Chordata</taxon>
        <taxon>Craniata</taxon>
        <taxon>Vertebrata</taxon>
        <taxon>Euteleostomi</taxon>
        <taxon>Actinopterygii</taxon>
        <taxon>Neopterygii</taxon>
        <taxon>Teleostei</taxon>
        <taxon>Anguilliformes</taxon>
        <taxon>Synaphobranchidae</taxon>
        <taxon>Synaphobranchus</taxon>
    </lineage>
</organism>
<feature type="non-terminal residue" evidence="1">
    <location>
        <position position="117"/>
    </location>
</feature>
<sequence length="117" mass="13764">MNFLINLNSKHCTLTLRKTQSNTRTYTNTPKLLAGSINFKKIIQRTPINKEQERNEKNWFKPAFTEMEVLILKTTTKTTRDEDHLKKRLVTITAVTFPREMVIVYTECRSITRGVFK</sequence>
<dbReference type="EMBL" id="JAINUF010000012">
    <property type="protein sequence ID" value="KAJ8345708.1"/>
    <property type="molecule type" value="Genomic_DNA"/>
</dbReference>
<proteinExistence type="predicted"/>
<keyword evidence="2" id="KW-1185">Reference proteome</keyword>
<evidence type="ECO:0000313" key="2">
    <source>
        <dbReference type="Proteomes" id="UP001152622"/>
    </source>
</evidence>
<protein>
    <submittedName>
        <fullName evidence="1">Uncharacterized protein</fullName>
    </submittedName>
</protein>
<evidence type="ECO:0000313" key="1">
    <source>
        <dbReference type="EMBL" id="KAJ8345708.1"/>
    </source>
</evidence>
<comment type="caution">
    <text evidence="1">The sequence shown here is derived from an EMBL/GenBank/DDBJ whole genome shotgun (WGS) entry which is preliminary data.</text>
</comment>
<gene>
    <name evidence="1" type="ORF">SKAU_G00299010</name>
</gene>
<dbReference type="Proteomes" id="UP001152622">
    <property type="component" value="Chromosome 12"/>
</dbReference>